<dbReference type="InterPro" id="IPR051396">
    <property type="entry name" value="Bact_Antivir_Def_Nuclease"/>
</dbReference>
<dbReference type="Proteomes" id="UP000031258">
    <property type="component" value="Unassembled WGS sequence"/>
</dbReference>
<dbReference type="PANTHER" id="PTHR43581:SF4">
    <property type="entry name" value="ATP_GTP PHOSPHATASE"/>
    <property type="match status" value="1"/>
</dbReference>
<keyword evidence="4" id="KW-1185">Reference proteome</keyword>
<feature type="compositionally biased region" description="Polar residues" evidence="1">
    <location>
        <begin position="1687"/>
        <end position="1697"/>
    </location>
</feature>
<sequence>MHMKNAYQYEKYNAFNRYNDYQYKYQNSDISAIGKQLMSGSFIHEIGKSSNYEIDKQHDYTAFEIFKKYKEIIDKGEKKIGIYNTEGNHWIAFVIIKLDHIIHCIYKDSLGSTTIDDFENDIKIAFGEEVKFKSYKGKEQEDLKYYKGKENFKNEIITCGLFALKNAVLFSTKNTLDELIDISLDEFFNPATAPEGYESSIQSLRQEYAIIYAKNIYESLKSSFQDKLYRQSVISAHQKEVKELERIFIQAKREDIKVEVRTQADNPSNYFYCLECSAERYKETLNCLGELLGIQTNLINAKEEDKKSRFKIEPGYIQEKTAFQLYALIQNQPTILTTELNTKDLKNDFIQALNIQEQITDISFLERITKEFDIEFNIWPKNNLENKGNGPEYIIFIKNLFNKEFEKFIQQEGSSVKLSIRVIKKRLLKIDITSLEKKIELEEFETILAKGRELLLELQRKNTKKNKSDIQKDIFLSIGLCAKLVIYQQENEDSIKDIITSFQRFYDLIKLSYVVKSSKDLISDIKQTSSYSDISEESNDFFCESTEDQESKKLPNTKRNNSYMPGQLKQNLKNIWKDLSGLMNIFIQEFASFKNNKDFKMKRFNLFIDWHLDGYFLERLNFYLLEISKYLNHQDTVEAENQKNFYRCILVCYIIVNDKLSKRIQEYLKNNDLYLTFRLDNNISNTTNFTNLYLKLNAYETSNNLALFSRVKKENIGTLINALDDMLDIMVAPLKNEHKSLCTMKFGKIISSFKILENKLHAPTSDNDPKELPNDPKELPNDPKELPNPAIIINYQNLEFKEKYKLNINIIKEIEDIYDNFNNTKSTPAILEFYILVFYSIIDKLLSSPIEKNNLNEELKQSIYKILNEICLADNYFIFNHLSLLKKILLISTKLKENMLNIVHNTSINKSCPYYINLQHSGFLPLRNFEWEIPNFAIIFGVNGVGKTRLLNYLNNKYNVQLNIDANHLQEIDLALGETLRNITRSKNLTFEEVCIYINNSGAFPLSQGSHTAYEFPIITFLYIEYLIIKENKNLEITGNIKVKEFINSLLERHFVGFIIKECYIDENQKFQILFEKEGKDIFFYNLSSGEKVLFTLVSCAVSNKIVEQVLEIKPSRLLLFDEVDIHFHPEYCKKFFDIIKNDLEHENTYIIMTTHNPATIALAEQYNKQLIEEKQKVKFYNLKQLESKTEISEVSTARQAISYLSKGLMNVVADKNLVLVESQDDVSFYTMLSKKFDKELKEGSSISNCFTKLIFLSAGVKLEAHENIIERINDLNIPDEKMQKLFSDIVKALRSNEYMGGKDQVRHKVFNLSLEYILGAIDKDKGNEPSKGVHVLPRAYSIENYLCCPINILLLLKKKKYEGKHTELYAEVIKKMNSNFINNLPDLSIDNREMELQNTINIMCEAFFKVSGNKQQENNVVQIETIGGLKLNYPQWWMEEQGHNLVRLIRKAFLQEVEQVNFRTKDLLESYEKVYPMQIISKELKLFIESLINSIDPAPTINPQQLLPQEVTDKKTIIPVFTEQGQGEYIFGKISHKFSIQETIHKSDVKEYIEKYLKKHKTINNIKQQLSNTIPSLKEDNLTLEFIPKQATIENLKILFKFMKINAEIEAYQAEGGTKKKVFLVKCNTKEDLTILKQCFKKEKTSGNSHKDKAAAVREENRLLESSKQIAPTEIEDKKSLPSRPHSPNSPHASRISQEREQSRDDSRGI</sequence>
<name>A0A0C1N1M8_9RICK</name>
<dbReference type="SUPFAM" id="SSF52540">
    <property type="entry name" value="P-loop containing nucleoside triphosphate hydrolases"/>
    <property type="match status" value="1"/>
</dbReference>
<proteinExistence type="predicted"/>
<dbReference type="PANTHER" id="PTHR43581">
    <property type="entry name" value="ATP/GTP PHOSPHATASE"/>
    <property type="match status" value="1"/>
</dbReference>
<comment type="caution">
    <text evidence="3">The sequence shown here is derived from an EMBL/GenBank/DDBJ whole genome shotgun (WGS) entry which is preliminary data.</text>
</comment>
<dbReference type="Gene3D" id="3.40.50.300">
    <property type="entry name" value="P-loop containing nucleotide triphosphate hydrolases"/>
    <property type="match status" value="1"/>
</dbReference>
<gene>
    <name evidence="3" type="ORF">NF27_AD00030</name>
</gene>
<accession>A0A0C1N1M8</accession>
<feature type="compositionally biased region" description="Basic and acidic residues" evidence="1">
    <location>
        <begin position="767"/>
        <end position="785"/>
    </location>
</feature>
<evidence type="ECO:0000313" key="4">
    <source>
        <dbReference type="Proteomes" id="UP000031258"/>
    </source>
</evidence>
<dbReference type="InterPro" id="IPR003959">
    <property type="entry name" value="ATPase_AAA_core"/>
</dbReference>
<feature type="region of interest" description="Disordered" evidence="1">
    <location>
        <begin position="764"/>
        <end position="785"/>
    </location>
</feature>
<feature type="domain" description="ATPase AAA-type core" evidence="2">
    <location>
        <begin position="1055"/>
        <end position="1161"/>
    </location>
</feature>
<dbReference type="Pfam" id="PF13304">
    <property type="entry name" value="AAA_21"/>
    <property type="match status" value="1"/>
</dbReference>
<organism evidence="3 4">
    <name type="scientific">Candidatus Jidaibacter acanthamoebae</name>
    <dbReference type="NCBI Taxonomy" id="86105"/>
    <lineage>
        <taxon>Bacteria</taxon>
        <taxon>Pseudomonadati</taxon>
        <taxon>Pseudomonadota</taxon>
        <taxon>Alphaproteobacteria</taxon>
        <taxon>Rickettsiales</taxon>
        <taxon>Candidatus Midichloriaceae</taxon>
        <taxon>Candidatus Jidaibacter</taxon>
    </lineage>
</organism>
<dbReference type="GO" id="GO:0005524">
    <property type="term" value="F:ATP binding"/>
    <property type="evidence" value="ECO:0007669"/>
    <property type="project" value="InterPro"/>
</dbReference>
<reference evidence="3 4" key="1">
    <citation type="submission" date="2014-11" db="EMBL/GenBank/DDBJ databases">
        <title>A Rickettsiales Symbiont of Amoebae With Ancient Features.</title>
        <authorList>
            <person name="Schulz F."/>
            <person name="Martijn J."/>
            <person name="Wascher F."/>
            <person name="Kostanjsek R."/>
            <person name="Ettema T.J."/>
            <person name="Horn M."/>
        </authorList>
    </citation>
    <scope>NUCLEOTIDE SEQUENCE [LARGE SCALE GENOMIC DNA]</scope>
    <source>
        <strain evidence="3 4">UWC36</strain>
    </source>
</reference>
<feature type="compositionally biased region" description="Basic and acidic residues" evidence="1">
    <location>
        <begin position="1645"/>
        <end position="1666"/>
    </location>
</feature>
<evidence type="ECO:0000313" key="3">
    <source>
        <dbReference type="EMBL" id="KIE06291.1"/>
    </source>
</evidence>
<dbReference type="GO" id="GO:0016887">
    <property type="term" value="F:ATP hydrolysis activity"/>
    <property type="evidence" value="ECO:0007669"/>
    <property type="project" value="InterPro"/>
</dbReference>
<feature type="region of interest" description="Disordered" evidence="1">
    <location>
        <begin position="1645"/>
        <end position="1711"/>
    </location>
</feature>
<evidence type="ECO:0000256" key="1">
    <source>
        <dbReference type="SAM" id="MobiDB-lite"/>
    </source>
</evidence>
<feature type="compositionally biased region" description="Basic and acidic residues" evidence="1">
    <location>
        <begin position="1698"/>
        <end position="1711"/>
    </location>
</feature>
<dbReference type="InterPro" id="IPR027417">
    <property type="entry name" value="P-loop_NTPase"/>
</dbReference>
<evidence type="ECO:0000259" key="2">
    <source>
        <dbReference type="Pfam" id="PF13304"/>
    </source>
</evidence>
<dbReference type="EMBL" id="JSWE01000004">
    <property type="protein sequence ID" value="KIE06291.1"/>
    <property type="molecule type" value="Genomic_DNA"/>
</dbReference>
<protein>
    <recommendedName>
        <fullName evidence="2">ATPase AAA-type core domain-containing protein</fullName>
    </recommendedName>
</protein>